<evidence type="ECO:0000313" key="5">
    <source>
        <dbReference type="Proteomes" id="UP000017836"/>
    </source>
</evidence>
<dbReference type="eggNOG" id="ENOG502QVP8">
    <property type="taxonomic scope" value="Eukaryota"/>
</dbReference>
<dbReference type="GO" id="GO:0016747">
    <property type="term" value="F:acyltransferase activity, transferring groups other than amino-acyl groups"/>
    <property type="evidence" value="ECO:0000318"/>
    <property type="project" value="GO_Central"/>
</dbReference>
<dbReference type="HOGENOM" id="CLU_014546_6_2_1"/>
<evidence type="ECO:0000256" key="1">
    <source>
        <dbReference type="ARBA" id="ARBA00009861"/>
    </source>
</evidence>
<dbReference type="Gene3D" id="3.30.559.10">
    <property type="entry name" value="Chloramphenicol acetyltransferase-like domain"/>
    <property type="match status" value="2"/>
</dbReference>
<dbReference type="AlphaFoldDB" id="W1PHW0"/>
<sequence length="429" mass="46595">MDLEILNSTTVKAAATVVEGSIPLTIFDRAAFDLHVPILYAFRAPTPSNDALKHGLSEVLSHYRMLAGRLSTDPVSGLPCIRLNNAGARVIEARVSTPLANHLPLHPSPALSILHPPIDEGVEELLQVQITRFSCGGIILGTTSQHKAGDGQSMSIFFIEWARTVRATIEGQDPPPPPALAPVHDRSMLAPRDPPCPKFEHREIEFQSGAEAPGSQPPAQFENVVVHFPAEFVATLKAAGGGRYSTFECLLAHVWQKLTIARGIDAQVDTHVRIAVNGRARLRPRVPMGYFGNLVLWAHPKLKAEELVDLNTANAARAIHEAVSKIDDAYFRSFIDFGSLAQEEDLVASAAAEGISLSPNLEVDSWLRFDFGELDFGTGGPCAFLPPWLPIEGLLVFVPSYKQKGAVDMFLAISPDHLPKFGEISHSLD</sequence>
<dbReference type="FunFam" id="3.30.559.10:FF:000008">
    <property type="entry name" value="Tryptamine hydroxycinnamoyl transferase"/>
    <property type="match status" value="1"/>
</dbReference>
<protein>
    <submittedName>
        <fullName evidence="4">Uncharacterized protein</fullName>
    </submittedName>
</protein>
<dbReference type="KEGG" id="atr:18434870"/>
<dbReference type="OrthoDB" id="671439at2759"/>
<dbReference type="EMBL" id="KI393888">
    <property type="protein sequence ID" value="ERN06670.1"/>
    <property type="molecule type" value="Genomic_DNA"/>
</dbReference>
<dbReference type="Pfam" id="PF02458">
    <property type="entry name" value="Transferase"/>
    <property type="match status" value="1"/>
</dbReference>
<dbReference type="PANTHER" id="PTHR31642:SF278">
    <property type="entry name" value="TRYPTAMINE HYDROXYCINNAMOYLTRANSFERASE 1"/>
    <property type="match status" value="1"/>
</dbReference>
<evidence type="ECO:0000313" key="4">
    <source>
        <dbReference type="EMBL" id="ERN06670.1"/>
    </source>
</evidence>
<organism evidence="4 5">
    <name type="scientific">Amborella trichopoda</name>
    <dbReference type="NCBI Taxonomy" id="13333"/>
    <lineage>
        <taxon>Eukaryota</taxon>
        <taxon>Viridiplantae</taxon>
        <taxon>Streptophyta</taxon>
        <taxon>Embryophyta</taxon>
        <taxon>Tracheophyta</taxon>
        <taxon>Spermatophyta</taxon>
        <taxon>Magnoliopsida</taxon>
        <taxon>Amborellales</taxon>
        <taxon>Amborellaceae</taxon>
        <taxon>Amborella</taxon>
    </lineage>
</organism>
<name>W1PHW0_AMBTC</name>
<evidence type="ECO:0000256" key="2">
    <source>
        <dbReference type="ARBA" id="ARBA00022679"/>
    </source>
</evidence>
<keyword evidence="3" id="KW-0012">Acyltransferase</keyword>
<dbReference type="STRING" id="13333.W1PHW0"/>
<dbReference type="SUPFAM" id="SSF52777">
    <property type="entry name" value="CoA-dependent acyltransferases"/>
    <property type="match status" value="1"/>
</dbReference>
<comment type="similarity">
    <text evidence="1">Belongs to the plant acyltransferase family.</text>
</comment>
<reference evidence="4" key="1">
    <citation type="submission" date="2013-08" db="EMBL/GenBank/DDBJ databases">
        <authorList>
            <person name="Albert V.A."/>
            <person name="Barbazuk W.B."/>
            <person name="Chamala S."/>
            <person name="Chanderbali A.S."/>
            <person name="dePamphilis C.W."/>
            <person name="Der J.P."/>
            <person name="Estill J.C."/>
            <person name="Leebens-Mack J."/>
            <person name="Ma H."/>
            <person name="Palmer J.D."/>
            <person name="Rounsley S."/>
            <person name="Sankoff D."/>
            <person name="Schuster S.C."/>
            <person name="Soltis D.E."/>
            <person name="Soltis P.S."/>
            <person name="Wessler S.R."/>
            <person name="Wing R.A."/>
        </authorList>
    </citation>
    <scope>NUCLEOTIDE SEQUENCE</scope>
    <source>
        <tissue evidence="4">Leaf</tissue>
    </source>
</reference>
<dbReference type="InterPro" id="IPR023213">
    <property type="entry name" value="CAT-like_dom_sf"/>
</dbReference>
<gene>
    <name evidence="4" type="ORF">AMTR_s00058p00196910</name>
</gene>
<proteinExistence type="inferred from homology"/>
<dbReference type="OMA" id="TMVKPVC"/>
<dbReference type="Gramene" id="ERN06670">
    <property type="protein sequence ID" value="ERN06670"/>
    <property type="gene ID" value="AMTR_s00058p00196910"/>
</dbReference>
<keyword evidence="2" id="KW-0808">Transferase</keyword>
<dbReference type="Proteomes" id="UP000017836">
    <property type="component" value="Unassembled WGS sequence"/>
</dbReference>
<keyword evidence="5" id="KW-1185">Reference proteome</keyword>
<accession>W1PHW0</accession>
<dbReference type="PANTHER" id="PTHR31642">
    <property type="entry name" value="TRICHOTHECENE 3-O-ACETYLTRANSFERASE"/>
    <property type="match status" value="1"/>
</dbReference>
<evidence type="ECO:0000256" key="3">
    <source>
        <dbReference type="ARBA" id="ARBA00023315"/>
    </source>
</evidence>
<dbReference type="InterPro" id="IPR050317">
    <property type="entry name" value="Plant_Fungal_Acyltransferase"/>
</dbReference>